<dbReference type="Proteomes" id="UP000265520">
    <property type="component" value="Unassembled WGS sequence"/>
</dbReference>
<name>A0A392V2H2_9FABA</name>
<dbReference type="EMBL" id="LXQA011023036">
    <property type="protein sequence ID" value="MCI81602.1"/>
    <property type="molecule type" value="Genomic_DNA"/>
</dbReference>
<sequence length="65" mass="7724">MGWRDAPMQNLKLTMCNGYLRVAQYSWRGAQTREIVQILSLEMRGFKISWILPPPDDEDFLILYF</sequence>
<keyword evidence="2" id="KW-1185">Reference proteome</keyword>
<comment type="caution">
    <text evidence="1">The sequence shown here is derived from an EMBL/GenBank/DDBJ whole genome shotgun (WGS) entry which is preliminary data.</text>
</comment>
<organism evidence="1 2">
    <name type="scientific">Trifolium medium</name>
    <dbReference type="NCBI Taxonomy" id="97028"/>
    <lineage>
        <taxon>Eukaryota</taxon>
        <taxon>Viridiplantae</taxon>
        <taxon>Streptophyta</taxon>
        <taxon>Embryophyta</taxon>
        <taxon>Tracheophyta</taxon>
        <taxon>Spermatophyta</taxon>
        <taxon>Magnoliopsida</taxon>
        <taxon>eudicotyledons</taxon>
        <taxon>Gunneridae</taxon>
        <taxon>Pentapetalae</taxon>
        <taxon>rosids</taxon>
        <taxon>fabids</taxon>
        <taxon>Fabales</taxon>
        <taxon>Fabaceae</taxon>
        <taxon>Papilionoideae</taxon>
        <taxon>50 kb inversion clade</taxon>
        <taxon>NPAAA clade</taxon>
        <taxon>Hologalegina</taxon>
        <taxon>IRL clade</taxon>
        <taxon>Trifolieae</taxon>
        <taxon>Trifolium</taxon>
    </lineage>
</organism>
<protein>
    <submittedName>
        <fullName evidence="1">Uncharacterized protein</fullName>
    </submittedName>
</protein>
<evidence type="ECO:0000313" key="2">
    <source>
        <dbReference type="Proteomes" id="UP000265520"/>
    </source>
</evidence>
<proteinExistence type="predicted"/>
<dbReference type="AlphaFoldDB" id="A0A392V2H2"/>
<reference evidence="1 2" key="1">
    <citation type="journal article" date="2018" name="Front. Plant Sci.">
        <title>Red Clover (Trifolium pratense) and Zigzag Clover (T. medium) - A Picture of Genomic Similarities and Differences.</title>
        <authorList>
            <person name="Dluhosova J."/>
            <person name="Istvanek J."/>
            <person name="Nedelnik J."/>
            <person name="Repkova J."/>
        </authorList>
    </citation>
    <scope>NUCLEOTIDE SEQUENCE [LARGE SCALE GENOMIC DNA]</scope>
    <source>
        <strain evidence="2">cv. 10/8</strain>
        <tissue evidence="1">Leaf</tissue>
    </source>
</reference>
<feature type="non-terminal residue" evidence="1">
    <location>
        <position position="65"/>
    </location>
</feature>
<evidence type="ECO:0000313" key="1">
    <source>
        <dbReference type="EMBL" id="MCI81602.1"/>
    </source>
</evidence>
<accession>A0A392V2H2</accession>